<evidence type="ECO:0000256" key="2">
    <source>
        <dbReference type="ARBA" id="ARBA00022776"/>
    </source>
</evidence>
<gene>
    <name evidence="5" type="ORF">Pyn_15403</name>
</gene>
<dbReference type="OrthoDB" id="2110451at2759"/>
<dbReference type="Proteomes" id="UP000250321">
    <property type="component" value="Unassembled WGS sequence"/>
</dbReference>
<evidence type="ECO:0000256" key="4">
    <source>
        <dbReference type="ARBA" id="ARBA00023306"/>
    </source>
</evidence>
<evidence type="ECO:0000256" key="1">
    <source>
        <dbReference type="ARBA" id="ARBA00022618"/>
    </source>
</evidence>
<comment type="caution">
    <text evidence="5">The sequence shown here is derived from an EMBL/GenBank/DDBJ whole genome shotgun (WGS) entry which is preliminary data.</text>
</comment>
<organism evidence="5 6">
    <name type="scientific">Prunus yedoensis var. nudiflora</name>
    <dbReference type="NCBI Taxonomy" id="2094558"/>
    <lineage>
        <taxon>Eukaryota</taxon>
        <taxon>Viridiplantae</taxon>
        <taxon>Streptophyta</taxon>
        <taxon>Embryophyta</taxon>
        <taxon>Tracheophyta</taxon>
        <taxon>Spermatophyta</taxon>
        <taxon>Magnoliopsida</taxon>
        <taxon>eudicotyledons</taxon>
        <taxon>Gunneridae</taxon>
        <taxon>Pentapetalae</taxon>
        <taxon>rosids</taxon>
        <taxon>fabids</taxon>
        <taxon>Rosales</taxon>
        <taxon>Rosaceae</taxon>
        <taxon>Amygdaloideae</taxon>
        <taxon>Amygdaleae</taxon>
        <taxon>Prunus</taxon>
    </lineage>
</organism>
<keyword evidence="2" id="KW-0498">Mitosis</keyword>
<evidence type="ECO:0000256" key="3">
    <source>
        <dbReference type="ARBA" id="ARBA00022786"/>
    </source>
</evidence>
<keyword evidence="3" id="KW-0833">Ubl conjugation pathway</keyword>
<keyword evidence="4" id="KW-0131">Cell cycle</keyword>
<evidence type="ECO:0000313" key="6">
    <source>
        <dbReference type="Proteomes" id="UP000250321"/>
    </source>
</evidence>
<keyword evidence="1" id="KW-0132">Cell division</keyword>
<keyword evidence="6" id="KW-1185">Reference proteome</keyword>
<dbReference type="GO" id="GO:0051301">
    <property type="term" value="P:cell division"/>
    <property type="evidence" value="ECO:0007669"/>
    <property type="project" value="UniProtKB-KW"/>
</dbReference>
<proteinExistence type="predicted"/>
<dbReference type="PANTHER" id="PTHR13260">
    <property type="entry name" value="ANAPHASE PROMOTING COMPLEX SUBUNIT 4 APC4"/>
    <property type="match status" value="1"/>
</dbReference>
<dbReference type="InterPro" id="IPR024789">
    <property type="entry name" value="APC4"/>
</dbReference>
<reference evidence="5 6" key="1">
    <citation type="submission" date="2018-02" db="EMBL/GenBank/DDBJ databases">
        <title>Draft genome of wild Prunus yedoensis var. nudiflora.</title>
        <authorList>
            <person name="Baek S."/>
            <person name="Kim J.-H."/>
            <person name="Choi K."/>
            <person name="Kim G.-B."/>
            <person name="Cho A."/>
            <person name="Jang H."/>
            <person name="Shin C.-H."/>
            <person name="Yu H.-J."/>
            <person name="Mun J.-H."/>
        </authorList>
    </citation>
    <scope>NUCLEOTIDE SEQUENCE [LARGE SCALE GENOMIC DNA]</scope>
    <source>
        <strain evidence="6">cv. Jeju island</strain>
        <tissue evidence="5">Leaf</tissue>
    </source>
</reference>
<dbReference type="PANTHER" id="PTHR13260:SF0">
    <property type="entry name" value="ANAPHASE-PROMOTING COMPLEX SUBUNIT 4"/>
    <property type="match status" value="1"/>
</dbReference>
<sequence length="295" mass="32785">MSEPSDHHLLLYNSELVVIFLKFLYDQDPVKQLLEASEAVTILKLVYFEYLQRTLAKEFQQVESSFKEAFLMPFTTISRKILCGDLLPLCPLPPSSASLSSTIPMSVSYYEDASQSISSHQSQHMLLDYISFQIPDDSFSGVSNCIGIVRGFMHDSISVKRGYTSLEAVLLCVPGGYCCADLSLYKESQIVLLLNETTATSESSGNASMMIVQANDLPFVSISRSTGLNYWKLHQLEDSVVHLQMENEKVRSIPHSVIAPLAVSSSRGVACVFAARKRALVYILEEDEDEVSDAE</sequence>
<dbReference type="EMBL" id="PJQY01000877">
    <property type="protein sequence ID" value="PQQ07251.1"/>
    <property type="molecule type" value="Genomic_DNA"/>
</dbReference>
<dbReference type="GO" id="GO:0070979">
    <property type="term" value="P:protein K11-linked ubiquitination"/>
    <property type="evidence" value="ECO:0007669"/>
    <property type="project" value="TreeGrafter"/>
</dbReference>
<dbReference type="GO" id="GO:0031145">
    <property type="term" value="P:anaphase-promoting complex-dependent catabolic process"/>
    <property type="evidence" value="ECO:0007669"/>
    <property type="project" value="InterPro"/>
</dbReference>
<name>A0A314YQG3_PRUYE</name>
<protein>
    <submittedName>
        <fullName evidence="5">Anaphase-promoting complex subunit 4</fullName>
    </submittedName>
</protein>
<dbReference type="STRING" id="2094558.A0A314YQG3"/>
<accession>A0A314YQG3</accession>
<evidence type="ECO:0000313" key="5">
    <source>
        <dbReference type="EMBL" id="PQQ07251.1"/>
    </source>
</evidence>
<dbReference type="GO" id="GO:0005680">
    <property type="term" value="C:anaphase-promoting complex"/>
    <property type="evidence" value="ECO:0007669"/>
    <property type="project" value="InterPro"/>
</dbReference>
<dbReference type="GO" id="GO:0034399">
    <property type="term" value="C:nuclear periphery"/>
    <property type="evidence" value="ECO:0007669"/>
    <property type="project" value="TreeGrafter"/>
</dbReference>
<dbReference type="AlphaFoldDB" id="A0A314YQG3"/>